<dbReference type="Proteomes" id="UP000784294">
    <property type="component" value="Unassembled WGS sequence"/>
</dbReference>
<dbReference type="AlphaFoldDB" id="A0A448WTD8"/>
<evidence type="ECO:0008006" key="4">
    <source>
        <dbReference type="Google" id="ProtNLM"/>
    </source>
</evidence>
<accession>A0A448WTD8</accession>
<feature type="signal peptide" evidence="1">
    <location>
        <begin position="1"/>
        <end position="25"/>
    </location>
</feature>
<organism evidence="2 3">
    <name type="scientific">Protopolystoma xenopodis</name>
    <dbReference type="NCBI Taxonomy" id="117903"/>
    <lineage>
        <taxon>Eukaryota</taxon>
        <taxon>Metazoa</taxon>
        <taxon>Spiralia</taxon>
        <taxon>Lophotrochozoa</taxon>
        <taxon>Platyhelminthes</taxon>
        <taxon>Monogenea</taxon>
        <taxon>Polyopisthocotylea</taxon>
        <taxon>Polystomatidea</taxon>
        <taxon>Polystomatidae</taxon>
        <taxon>Protopolystoma</taxon>
    </lineage>
</organism>
<evidence type="ECO:0000256" key="1">
    <source>
        <dbReference type="SAM" id="SignalP"/>
    </source>
</evidence>
<sequence>MSLRTRPPRATLFCLFIALAGKSASRRGRKASTSVWLASLRSSGARLFAPEGSDLLHLSLLRRSRLIQNWGPGGSSRPTVPHSLCQDRPCRAGGIRPEIFRPRGSSWARLSLPSSIRIWRAHAPTWETGQHIYANRSGPCARQFGMRWGTLRKNAVLKGRKRS</sequence>
<proteinExistence type="predicted"/>
<comment type="caution">
    <text evidence="2">The sequence shown here is derived from an EMBL/GenBank/DDBJ whole genome shotgun (WGS) entry which is preliminary data.</text>
</comment>
<keyword evidence="3" id="KW-1185">Reference proteome</keyword>
<keyword evidence="1" id="KW-0732">Signal</keyword>
<protein>
    <recommendedName>
        <fullName evidence="4">Secreted protein</fullName>
    </recommendedName>
</protein>
<name>A0A448WTD8_9PLAT</name>
<evidence type="ECO:0000313" key="2">
    <source>
        <dbReference type="EMBL" id="VEL19766.1"/>
    </source>
</evidence>
<gene>
    <name evidence="2" type="ORF">PXEA_LOCUS13206</name>
</gene>
<dbReference type="EMBL" id="CAAALY010043176">
    <property type="protein sequence ID" value="VEL19766.1"/>
    <property type="molecule type" value="Genomic_DNA"/>
</dbReference>
<reference evidence="2" key="1">
    <citation type="submission" date="2018-11" db="EMBL/GenBank/DDBJ databases">
        <authorList>
            <consortium name="Pathogen Informatics"/>
        </authorList>
    </citation>
    <scope>NUCLEOTIDE SEQUENCE</scope>
</reference>
<feature type="chain" id="PRO_5019295583" description="Secreted protein" evidence="1">
    <location>
        <begin position="26"/>
        <end position="163"/>
    </location>
</feature>
<evidence type="ECO:0000313" key="3">
    <source>
        <dbReference type="Proteomes" id="UP000784294"/>
    </source>
</evidence>